<gene>
    <name evidence="3" type="ORF">BSZ37_11845</name>
</gene>
<comment type="caution">
    <text evidence="3">The sequence shown here is derived from an EMBL/GenBank/DDBJ whole genome shotgun (WGS) entry which is preliminary data.</text>
</comment>
<reference evidence="3 4" key="1">
    <citation type="submission" date="2016-11" db="EMBL/GenBank/DDBJ databases">
        <title>Study of marine rhodopsin-containing bacteria.</title>
        <authorList>
            <person name="Yoshizawa S."/>
            <person name="Kumagai Y."/>
            <person name="Kogure K."/>
        </authorList>
    </citation>
    <scope>NUCLEOTIDE SEQUENCE [LARGE SCALE GENOMIC DNA]</scope>
    <source>
        <strain evidence="3 4">SAORIC-28</strain>
    </source>
</reference>
<dbReference type="CDD" id="cd01741">
    <property type="entry name" value="GATase1_1"/>
    <property type="match status" value="1"/>
</dbReference>
<dbReference type="PANTHER" id="PTHR42695">
    <property type="entry name" value="GLUTAMINE AMIDOTRANSFERASE YLR126C-RELATED"/>
    <property type="match status" value="1"/>
</dbReference>
<dbReference type="Pfam" id="PF00117">
    <property type="entry name" value="GATase"/>
    <property type="match status" value="1"/>
</dbReference>
<accession>A0A271J0M9</accession>
<dbReference type="InterPro" id="IPR029062">
    <property type="entry name" value="Class_I_gatase-like"/>
</dbReference>
<dbReference type="AlphaFoldDB" id="A0A271J0M9"/>
<name>A0A271J0M9_9BACT</name>
<dbReference type="RefSeq" id="WP_095510736.1">
    <property type="nucleotide sequence ID" value="NZ_MQWD01000001.1"/>
</dbReference>
<dbReference type="InterPro" id="IPR017926">
    <property type="entry name" value="GATASE"/>
</dbReference>
<sequence length="277" mass="30131">MAPDLSAVRVRLVQIRTNAAVLREEQESFRARCGLGPDAFLLTNALRDDLSPALLDGVDAVMIGGAGAYSVTMTYDWTPALIDLCHACADGGVPLFGSCWGHQFIARAFGGEVVHDPDRTEMGTHEVVLTDAGHADPLFGTLPNRFATQMGHQDRVARLPAGAVELATNDRAPHQAFRLGDAPIYGTQFHTELDEETERQRLLAYRDHYAEMADEAAFQSVLDTLRPSPEADDLLRRFLLLYATEDDADRAASDPAVGGEAHRLTASTNRPTTSSDQ</sequence>
<dbReference type="Gene3D" id="3.40.50.880">
    <property type="match status" value="1"/>
</dbReference>
<dbReference type="InterPro" id="IPR044992">
    <property type="entry name" value="ChyE-like"/>
</dbReference>
<feature type="region of interest" description="Disordered" evidence="1">
    <location>
        <begin position="248"/>
        <end position="277"/>
    </location>
</feature>
<proteinExistence type="predicted"/>
<feature type="compositionally biased region" description="Polar residues" evidence="1">
    <location>
        <begin position="265"/>
        <end position="277"/>
    </location>
</feature>
<dbReference type="Proteomes" id="UP000216339">
    <property type="component" value="Unassembled WGS sequence"/>
</dbReference>
<dbReference type="PROSITE" id="PS51273">
    <property type="entry name" value="GATASE_TYPE_1"/>
    <property type="match status" value="1"/>
</dbReference>
<evidence type="ECO:0000313" key="3">
    <source>
        <dbReference type="EMBL" id="PAP77071.1"/>
    </source>
</evidence>
<evidence type="ECO:0000259" key="2">
    <source>
        <dbReference type="Pfam" id="PF00117"/>
    </source>
</evidence>
<dbReference type="EMBL" id="MQWD01000001">
    <property type="protein sequence ID" value="PAP77071.1"/>
    <property type="molecule type" value="Genomic_DNA"/>
</dbReference>
<keyword evidence="4" id="KW-1185">Reference proteome</keyword>
<evidence type="ECO:0000313" key="4">
    <source>
        <dbReference type="Proteomes" id="UP000216339"/>
    </source>
</evidence>
<organism evidence="3 4">
    <name type="scientific">Rubrivirga marina</name>
    <dbReference type="NCBI Taxonomy" id="1196024"/>
    <lineage>
        <taxon>Bacteria</taxon>
        <taxon>Pseudomonadati</taxon>
        <taxon>Rhodothermota</taxon>
        <taxon>Rhodothermia</taxon>
        <taxon>Rhodothermales</taxon>
        <taxon>Rubricoccaceae</taxon>
        <taxon>Rubrivirga</taxon>
    </lineage>
</organism>
<dbReference type="PANTHER" id="PTHR42695:SF5">
    <property type="entry name" value="GLUTAMINE AMIDOTRANSFERASE YLR126C-RELATED"/>
    <property type="match status" value="1"/>
</dbReference>
<dbReference type="OrthoDB" id="639921at2"/>
<evidence type="ECO:0000256" key="1">
    <source>
        <dbReference type="SAM" id="MobiDB-lite"/>
    </source>
</evidence>
<feature type="domain" description="Glutamine amidotransferase" evidence="2">
    <location>
        <begin position="73"/>
        <end position="204"/>
    </location>
</feature>
<protein>
    <recommendedName>
        <fullName evidence="2">Glutamine amidotransferase domain-containing protein</fullName>
    </recommendedName>
</protein>
<dbReference type="SUPFAM" id="SSF52317">
    <property type="entry name" value="Class I glutamine amidotransferase-like"/>
    <property type="match status" value="1"/>
</dbReference>
<dbReference type="GO" id="GO:0005829">
    <property type="term" value="C:cytosol"/>
    <property type="evidence" value="ECO:0007669"/>
    <property type="project" value="TreeGrafter"/>
</dbReference>